<dbReference type="PANTHER" id="PTHR19321:SF41">
    <property type="entry name" value="FASCETTO-RELATED"/>
    <property type="match status" value="1"/>
</dbReference>
<dbReference type="Pfam" id="PF03999">
    <property type="entry name" value="MAP65_ASE1"/>
    <property type="match status" value="1"/>
</dbReference>
<evidence type="ECO:0000256" key="1">
    <source>
        <dbReference type="SAM" id="Coils"/>
    </source>
</evidence>
<evidence type="ECO:0000313" key="3">
    <source>
        <dbReference type="EMBL" id="KAK4472940.1"/>
    </source>
</evidence>
<dbReference type="PANTHER" id="PTHR19321">
    <property type="entry name" value="PROTEIN REGULATOR OF CYTOKINESIS 1 PRC1-RELATED"/>
    <property type="match status" value="1"/>
</dbReference>
<feature type="region of interest" description="Disordered" evidence="2">
    <location>
        <begin position="165"/>
        <end position="186"/>
    </location>
</feature>
<keyword evidence="4" id="KW-1185">Reference proteome</keyword>
<organism evidence="3 4">
    <name type="scientific">Schistosoma mekongi</name>
    <name type="common">Parasitic worm</name>
    <dbReference type="NCBI Taxonomy" id="38744"/>
    <lineage>
        <taxon>Eukaryota</taxon>
        <taxon>Metazoa</taxon>
        <taxon>Spiralia</taxon>
        <taxon>Lophotrochozoa</taxon>
        <taxon>Platyhelminthes</taxon>
        <taxon>Trematoda</taxon>
        <taxon>Digenea</taxon>
        <taxon>Strigeidida</taxon>
        <taxon>Schistosomatoidea</taxon>
        <taxon>Schistosomatidae</taxon>
        <taxon>Schistosoma</taxon>
    </lineage>
</organism>
<dbReference type="GO" id="GO:1990023">
    <property type="term" value="C:mitotic spindle midzone"/>
    <property type="evidence" value="ECO:0007669"/>
    <property type="project" value="TreeGrafter"/>
</dbReference>
<feature type="coiled-coil region" evidence="1">
    <location>
        <begin position="486"/>
        <end position="517"/>
    </location>
</feature>
<evidence type="ECO:0008006" key="5">
    <source>
        <dbReference type="Google" id="ProtNLM"/>
    </source>
</evidence>
<dbReference type="GO" id="GO:0005737">
    <property type="term" value="C:cytoplasm"/>
    <property type="evidence" value="ECO:0007669"/>
    <property type="project" value="TreeGrafter"/>
</dbReference>
<evidence type="ECO:0000313" key="4">
    <source>
        <dbReference type="Proteomes" id="UP001292079"/>
    </source>
</evidence>
<feature type="compositionally biased region" description="Basic and acidic residues" evidence="2">
    <location>
        <begin position="172"/>
        <end position="186"/>
    </location>
</feature>
<feature type="compositionally biased region" description="Low complexity" evidence="2">
    <location>
        <begin position="553"/>
        <end position="573"/>
    </location>
</feature>
<feature type="region of interest" description="Disordered" evidence="2">
    <location>
        <begin position="549"/>
        <end position="592"/>
    </location>
</feature>
<dbReference type="Gene3D" id="1.20.58.1520">
    <property type="match status" value="1"/>
</dbReference>
<accession>A0AAE1ZF65</accession>
<comment type="caution">
    <text evidence="3">The sequence shown here is derived from an EMBL/GenBank/DDBJ whole genome shotgun (WGS) entry which is preliminary data.</text>
</comment>
<dbReference type="Proteomes" id="UP001292079">
    <property type="component" value="Unassembled WGS sequence"/>
</dbReference>
<dbReference type="EMBL" id="JALJAT010000002">
    <property type="protein sequence ID" value="KAK4472940.1"/>
    <property type="molecule type" value="Genomic_DNA"/>
</dbReference>
<feature type="compositionally biased region" description="Polar residues" evidence="2">
    <location>
        <begin position="574"/>
        <end position="584"/>
    </location>
</feature>
<name>A0AAE1ZF65_SCHME</name>
<dbReference type="AlphaFoldDB" id="A0AAE1ZF65"/>
<keyword evidence="1" id="KW-0175">Coiled coil</keyword>
<dbReference type="GO" id="GO:0008017">
    <property type="term" value="F:microtubule binding"/>
    <property type="evidence" value="ECO:0007669"/>
    <property type="project" value="InterPro"/>
</dbReference>
<evidence type="ECO:0000256" key="2">
    <source>
        <dbReference type="SAM" id="MobiDB-lite"/>
    </source>
</evidence>
<sequence length="592" mass="68253">MVTEELENELIQSIRPNLSELLRIWDYVGYSKLERSQRIQHFVQKLQNLLCEVIKDENSARLLMEQKIDLRRREIADMCQQLGLAPFLPERGLTSSELMRSLDEKAEELIQQKSARCERYCWLRSKILHLNTLLGGDILLDISKQKIDADFHTAFPPITKFIRQSNGTVHNDNNDDDKNNHLNGHESLDPSLISSIQSLPDQISIEKLAKIHEELQSIYTPLAVQHTALRDDIARVAADIYYQPQSDQEAEILTIVGLKHLCKNGNTISTPGVVRRANDDRVACVTPTSVRSENSEITTNGLSNHDTYEPVVNKEILRWLTDWRLRLVKEKARLVGTCEELRAYLLQMWKRLDKPELEQKEFLEAHSGYKPETLEALQDEVDRCQQMKWENMQTYVTRLQNEAIRLASLCCLDEKIIQLPNECDKHDPEVLVNHLETILEQLNQTYYLYRPVYECIAVYDSNWKQLIDVEARLKDPSIFSNRGGILLKTEKEKKRLLKEVERTEKEALSAIEQYEMKSSSHFILSNGKTFTEHIQDRWNNYKTLKDTSKSRRSIIPSSSNNSNTNSPVISNTSGNTTRPTSANLMGSPVAHT</sequence>
<reference evidence="3" key="1">
    <citation type="submission" date="2022-04" db="EMBL/GenBank/DDBJ databases">
        <authorList>
            <person name="Xu L."/>
            <person name="Lv Z."/>
        </authorList>
    </citation>
    <scope>NUCLEOTIDE SEQUENCE</scope>
    <source>
        <strain evidence="3">LV_2022a</strain>
    </source>
</reference>
<reference evidence="3" key="2">
    <citation type="journal article" date="2023" name="Infect Dis Poverty">
        <title>Chromosome-scale genome of the human blood fluke Schistosoma mekongi and its implications for public health.</title>
        <authorList>
            <person name="Zhou M."/>
            <person name="Xu L."/>
            <person name="Xu D."/>
            <person name="Chen W."/>
            <person name="Khan J."/>
            <person name="Hu Y."/>
            <person name="Huang H."/>
            <person name="Wei H."/>
            <person name="Zhang Y."/>
            <person name="Chusongsang P."/>
            <person name="Tanasarnprasert K."/>
            <person name="Hu X."/>
            <person name="Limpanont Y."/>
            <person name="Lv Z."/>
        </authorList>
    </citation>
    <scope>NUCLEOTIDE SEQUENCE</scope>
    <source>
        <strain evidence="3">LV_2022a</strain>
    </source>
</reference>
<dbReference type="GO" id="GO:0051256">
    <property type="term" value="P:mitotic spindle midzone assembly"/>
    <property type="evidence" value="ECO:0007669"/>
    <property type="project" value="TreeGrafter"/>
</dbReference>
<proteinExistence type="predicted"/>
<gene>
    <name evidence="3" type="ORF">MN116_004143</name>
</gene>
<protein>
    <recommendedName>
        <fullName evidence="5">Protein regulator of cytokinesis 1</fullName>
    </recommendedName>
</protein>
<dbReference type="InterPro" id="IPR007145">
    <property type="entry name" value="MAP65_Ase1_PRC1"/>
</dbReference>